<comment type="caution">
    <text evidence="2">The sequence shown here is derived from an EMBL/GenBank/DDBJ whole genome shotgun (WGS) entry which is preliminary data.</text>
</comment>
<sequence length="373" mass="40352">MMRLAVCTATRLPRPWIGRPFTAAPAATLRYSSNTYAGNTDTLGESTLGESTLGESTSAESTSAESILGQSTSAESTLGQSTSAGSTSAGSTSTGSISAENTSADEFVKQVVGTANRPGTRNGEDKKLSSNKVRKVVVPGSVVRRVKLDSVVRKVLVPPPRPRDEEAKRLSSGTFRKVQSGGQAEEPSSIVERSPPTQSKDTKAASFLIRRHVVSSARPWKLPAKMWPAQPAAVFPRRRVLTIYKLPLETTIRDIILAIDNAARQRKVTRGEALTKDIVLKSSLGDSTTIDAVVDFRHPDGAKNFHVLARKGEFKVRGAVPEVSLDDLEHPSAVPPPSGGEEVIAQLSKIDRAEYFTLPERRKIVRRTHLMYN</sequence>
<dbReference type="OrthoDB" id="5235297at2759"/>
<reference evidence="2" key="1">
    <citation type="submission" date="2017-09" db="EMBL/GenBank/DDBJ databases">
        <title>Polyketide synthases of a Diaporthe helianthi virulent isolate.</title>
        <authorList>
            <person name="Baroncelli R."/>
        </authorList>
    </citation>
    <scope>NUCLEOTIDE SEQUENCE [LARGE SCALE GENOMIC DNA]</scope>
    <source>
        <strain evidence="2">7/96</strain>
    </source>
</reference>
<feature type="compositionally biased region" description="Low complexity" evidence="1">
    <location>
        <begin position="49"/>
        <end position="66"/>
    </location>
</feature>
<dbReference type="AlphaFoldDB" id="A0A2P5HYE8"/>
<dbReference type="EMBL" id="MAVT02000508">
    <property type="protein sequence ID" value="POS75273.1"/>
    <property type="molecule type" value="Genomic_DNA"/>
</dbReference>
<feature type="region of interest" description="Disordered" evidence="1">
    <location>
        <begin position="41"/>
        <end position="132"/>
    </location>
</feature>
<name>A0A2P5HYE8_DIAHE</name>
<protein>
    <submittedName>
        <fullName evidence="2">Uncharacterized protein</fullName>
    </submittedName>
</protein>
<dbReference type="Proteomes" id="UP000094444">
    <property type="component" value="Unassembled WGS sequence"/>
</dbReference>
<evidence type="ECO:0000313" key="3">
    <source>
        <dbReference type="Proteomes" id="UP000094444"/>
    </source>
</evidence>
<keyword evidence="3" id="KW-1185">Reference proteome</keyword>
<evidence type="ECO:0000256" key="1">
    <source>
        <dbReference type="SAM" id="MobiDB-lite"/>
    </source>
</evidence>
<evidence type="ECO:0000313" key="2">
    <source>
        <dbReference type="EMBL" id="POS75273.1"/>
    </source>
</evidence>
<accession>A0A2P5HYE8</accession>
<feature type="region of interest" description="Disordered" evidence="1">
    <location>
        <begin position="158"/>
        <end position="203"/>
    </location>
</feature>
<gene>
    <name evidence="2" type="ORF">DHEL01_v206330</name>
</gene>
<proteinExistence type="predicted"/>
<feature type="compositionally biased region" description="Low complexity" evidence="1">
    <location>
        <begin position="76"/>
        <end position="99"/>
    </location>
</feature>
<organism evidence="2 3">
    <name type="scientific">Diaporthe helianthi</name>
    <dbReference type="NCBI Taxonomy" id="158607"/>
    <lineage>
        <taxon>Eukaryota</taxon>
        <taxon>Fungi</taxon>
        <taxon>Dikarya</taxon>
        <taxon>Ascomycota</taxon>
        <taxon>Pezizomycotina</taxon>
        <taxon>Sordariomycetes</taxon>
        <taxon>Sordariomycetidae</taxon>
        <taxon>Diaporthales</taxon>
        <taxon>Diaporthaceae</taxon>
        <taxon>Diaporthe</taxon>
    </lineage>
</organism>
<dbReference type="InParanoid" id="A0A2P5HYE8"/>